<organism evidence="1 2">
    <name type="scientific">Acaulospora colombiana</name>
    <dbReference type="NCBI Taxonomy" id="27376"/>
    <lineage>
        <taxon>Eukaryota</taxon>
        <taxon>Fungi</taxon>
        <taxon>Fungi incertae sedis</taxon>
        <taxon>Mucoromycota</taxon>
        <taxon>Glomeromycotina</taxon>
        <taxon>Glomeromycetes</taxon>
        <taxon>Diversisporales</taxon>
        <taxon>Acaulosporaceae</taxon>
        <taxon>Acaulospora</taxon>
    </lineage>
</organism>
<name>A0ACA9MW41_9GLOM</name>
<proteinExistence type="predicted"/>
<dbReference type="Proteomes" id="UP000789525">
    <property type="component" value="Unassembled WGS sequence"/>
</dbReference>
<evidence type="ECO:0000313" key="1">
    <source>
        <dbReference type="EMBL" id="CAG8612183.1"/>
    </source>
</evidence>
<comment type="caution">
    <text evidence="1">The sequence shown here is derived from an EMBL/GenBank/DDBJ whole genome shotgun (WGS) entry which is preliminary data.</text>
</comment>
<evidence type="ECO:0000313" key="2">
    <source>
        <dbReference type="Proteomes" id="UP000789525"/>
    </source>
</evidence>
<reference evidence="1" key="1">
    <citation type="submission" date="2021-06" db="EMBL/GenBank/DDBJ databases">
        <authorList>
            <person name="Kallberg Y."/>
            <person name="Tangrot J."/>
            <person name="Rosling A."/>
        </authorList>
    </citation>
    <scope>NUCLEOTIDE SEQUENCE</scope>
    <source>
        <strain evidence="1">CL356</strain>
    </source>
</reference>
<gene>
    <name evidence="1" type="ORF">ACOLOM_LOCUS7054</name>
</gene>
<dbReference type="EMBL" id="CAJVPT010015503">
    <property type="protein sequence ID" value="CAG8612183.1"/>
    <property type="molecule type" value="Genomic_DNA"/>
</dbReference>
<feature type="non-terminal residue" evidence="1">
    <location>
        <position position="106"/>
    </location>
</feature>
<protein>
    <submittedName>
        <fullName evidence="1">1886_t:CDS:1</fullName>
    </submittedName>
</protein>
<accession>A0ACA9MW41</accession>
<sequence length="106" mass="11281">MEANDNEATSFAEIDLSSSANFGTTTLENTSFGDADANTSGTTTPTHEGIAADNINNATNLSSDKDKFAKGLSILLKPVIEEMDTRIIAVKSSQSELNKEIERLLA</sequence>
<keyword evidence="2" id="KW-1185">Reference proteome</keyword>